<dbReference type="PANTHER" id="PTHR43297:SF14">
    <property type="entry name" value="ATPASE AAA-TYPE CORE DOMAIN-CONTAINING PROTEIN"/>
    <property type="match status" value="1"/>
</dbReference>
<evidence type="ECO:0000256" key="1">
    <source>
        <dbReference type="ARBA" id="ARBA00004202"/>
    </source>
</evidence>
<keyword evidence="4" id="KW-1003">Cell membrane</keyword>
<reference evidence="11 12" key="1">
    <citation type="submission" date="2013-01" db="EMBL/GenBank/DDBJ databases">
        <title>The Genome Sequence of Bacillus cereus TIAC219.</title>
        <authorList>
            <consortium name="The Broad Institute Genome Sequencing Platform"/>
            <consortium name="The Broad Institute Genome Sequencing Center for Infectious Disease"/>
            <person name="Feldgarden M."/>
            <person name="Van der Auwera G.A."/>
            <person name="Mahillon J."/>
            <person name="Duprez V."/>
            <person name="Timmery S."/>
            <person name="Mattelet C."/>
            <person name="Dierick K."/>
            <person name="Sun M."/>
            <person name="Yu Z."/>
            <person name="Zhu L."/>
            <person name="Hu X."/>
            <person name="Shank E.B."/>
            <person name="Swiecicka I."/>
            <person name="Hansen B.M."/>
            <person name="Andrup L."/>
            <person name="Walker B."/>
            <person name="Young S.K."/>
            <person name="Zeng Q."/>
            <person name="Gargeya S."/>
            <person name="Fitzgerald M."/>
            <person name="Haas B."/>
            <person name="Abouelleil A."/>
            <person name="Alvarado L."/>
            <person name="Arachchi H.M."/>
            <person name="Berlin A.M."/>
            <person name="Chapman S.B."/>
            <person name="Dewar J."/>
            <person name="Goldberg J."/>
            <person name="Griggs A."/>
            <person name="Gujja S."/>
            <person name="Hansen M."/>
            <person name="Howarth C."/>
            <person name="Imamovic A."/>
            <person name="Larimer J."/>
            <person name="McCowan C."/>
            <person name="Murphy C."/>
            <person name="Neiman D."/>
            <person name="Pearson M."/>
            <person name="Priest M."/>
            <person name="Roberts A."/>
            <person name="Saif S."/>
            <person name="Shea T."/>
            <person name="Sisk P."/>
            <person name="Sykes S."/>
            <person name="Wortman J."/>
            <person name="Nusbaum C."/>
            <person name="Birren B."/>
        </authorList>
    </citation>
    <scope>NUCLEOTIDE SEQUENCE [LARGE SCALE GENOMIC DNA]</scope>
    <source>
        <strain evidence="11 12">TIAC219</strain>
    </source>
</reference>
<dbReference type="PANTHER" id="PTHR43297">
    <property type="entry name" value="OLIGOPEPTIDE TRANSPORT ATP-BINDING PROTEIN APPD"/>
    <property type="match status" value="1"/>
</dbReference>
<dbReference type="Proteomes" id="UP000014060">
    <property type="component" value="Unassembled WGS sequence"/>
</dbReference>
<keyword evidence="8" id="KW-1278">Translocase</keyword>
<dbReference type="SMART" id="SM00382">
    <property type="entry name" value="AAA"/>
    <property type="match status" value="1"/>
</dbReference>
<dbReference type="InterPro" id="IPR003593">
    <property type="entry name" value="AAA+_ATPase"/>
</dbReference>
<evidence type="ECO:0000256" key="6">
    <source>
        <dbReference type="ARBA" id="ARBA00022741"/>
    </source>
</evidence>
<dbReference type="SUPFAM" id="SSF52540">
    <property type="entry name" value="P-loop containing nucleoside triphosphate hydrolases"/>
    <property type="match status" value="1"/>
</dbReference>
<comment type="subcellular location">
    <subcellularLocation>
        <location evidence="1">Cell membrane</location>
        <topology evidence="1">Peripheral membrane protein</topology>
    </subcellularLocation>
</comment>
<comment type="caution">
    <text evidence="11">The sequence shown here is derived from an EMBL/GenBank/DDBJ whole genome shotgun (WGS) entry which is preliminary data.</text>
</comment>
<evidence type="ECO:0000259" key="10">
    <source>
        <dbReference type="PROSITE" id="PS50893"/>
    </source>
</evidence>
<accession>A0ABC9SQV7</accession>
<dbReference type="RefSeq" id="WP_002083318.1">
    <property type="nucleotide sequence ID" value="NZ_KB976012.1"/>
</dbReference>
<evidence type="ECO:0000313" key="11">
    <source>
        <dbReference type="EMBL" id="EOQ58082.1"/>
    </source>
</evidence>
<feature type="domain" description="ABC transporter" evidence="10">
    <location>
        <begin position="7"/>
        <end position="255"/>
    </location>
</feature>
<protein>
    <recommendedName>
        <fullName evidence="10">ABC transporter domain-containing protein</fullName>
    </recommendedName>
</protein>
<dbReference type="GO" id="GO:0005886">
    <property type="term" value="C:plasma membrane"/>
    <property type="evidence" value="ECO:0007669"/>
    <property type="project" value="UniProtKB-SubCell"/>
</dbReference>
<gene>
    <name evidence="11" type="ORF">IAY_03740</name>
</gene>
<comment type="similarity">
    <text evidence="2">Belongs to the ABC transporter superfamily.</text>
</comment>
<evidence type="ECO:0000256" key="3">
    <source>
        <dbReference type="ARBA" id="ARBA00022448"/>
    </source>
</evidence>
<dbReference type="Pfam" id="PF00005">
    <property type="entry name" value="ABC_tran"/>
    <property type="match status" value="1"/>
</dbReference>
<evidence type="ECO:0000256" key="5">
    <source>
        <dbReference type="ARBA" id="ARBA00022519"/>
    </source>
</evidence>
<dbReference type="InterPro" id="IPR050388">
    <property type="entry name" value="ABC_Ni/Peptide_Import"/>
</dbReference>
<evidence type="ECO:0000256" key="8">
    <source>
        <dbReference type="ARBA" id="ARBA00022967"/>
    </source>
</evidence>
<keyword evidence="6" id="KW-0547">Nucleotide-binding</keyword>
<keyword evidence="5" id="KW-0997">Cell inner membrane</keyword>
<dbReference type="InterPro" id="IPR027417">
    <property type="entry name" value="P-loop_NTPase"/>
</dbReference>
<dbReference type="GO" id="GO:0005524">
    <property type="term" value="F:ATP binding"/>
    <property type="evidence" value="ECO:0007669"/>
    <property type="project" value="UniProtKB-KW"/>
</dbReference>
<keyword evidence="3" id="KW-0813">Transport</keyword>
<evidence type="ECO:0000256" key="4">
    <source>
        <dbReference type="ARBA" id="ARBA00022475"/>
    </source>
</evidence>
<evidence type="ECO:0000256" key="2">
    <source>
        <dbReference type="ARBA" id="ARBA00005417"/>
    </source>
</evidence>
<keyword evidence="7" id="KW-0067">ATP-binding</keyword>
<evidence type="ECO:0000256" key="7">
    <source>
        <dbReference type="ARBA" id="ARBA00022840"/>
    </source>
</evidence>
<evidence type="ECO:0000256" key="9">
    <source>
        <dbReference type="ARBA" id="ARBA00023136"/>
    </source>
</evidence>
<dbReference type="AlphaFoldDB" id="A0ABC9SQV7"/>
<dbReference type="EMBL" id="AHCJ01000080">
    <property type="protein sequence ID" value="EOQ58082.1"/>
    <property type="molecule type" value="Genomic_DNA"/>
</dbReference>
<evidence type="ECO:0000313" key="12">
    <source>
        <dbReference type="Proteomes" id="UP000014060"/>
    </source>
</evidence>
<dbReference type="PROSITE" id="PS50893">
    <property type="entry name" value="ABC_TRANSPORTER_2"/>
    <property type="match status" value="1"/>
</dbReference>
<dbReference type="CDD" id="cd03257">
    <property type="entry name" value="ABC_NikE_OppD_transporters"/>
    <property type="match status" value="1"/>
</dbReference>
<dbReference type="InterPro" id="IPR003439">
    <property type="entry name" value="ABC_transporter-like_ATP-bd"/>
</dbReference>
<sequence>MTDNILLDVQKLSIKSGENILVKNISFHICKEEMFCLVGESGSGKSITSRTIMGLLDKRKIKIDGAITLDKQKNNLTMLSEKEWQKIRGEEIALIYQHPTLALHPFLKIGNQMLDVLRSKKSLGKKEAEKEVFQQLLEMNFSDPEKIAAAYPSQLSGGMNQRVMISMALLLRPRLLIADEPTTGLDTINQQKVIRKLLELKEKYKMSILFITHDLRLADQIADKVAVMKNGEIIEVAPLSTIRENPQHSYTRELWNTLPNSQGSEGGSKCF</sequence>
<keyword evidence="9" id="KW-0472">Membrane</keyword>
<name>A0ABC9SQV7_BACCE</name>
<proteinExistence type="inferred from homology"/>
<organism evidence="11 12">
    <name type="scientific">Bacillus cereus TIAC219</name>
    <dbReference type="NCBI Taxonomy" id="718222"/>
    <lineage>
        <taxon>Bacteria</taxon>
        <taxon>Bacillati</taxon>
        <taxon>Bacillota</taxon>
        <taxon>Bacilli</taxon>
        <taxon>Bacillales</taxon>
        <taxon>Bacillaceae</taxon>
        <taxon>Bacillus</taxon>
        <taxon>Bacillus cereus group</taxon>
    </lineage>
</organism>
<dbReference type="Gene3D" id="3.40.50.300">
    <property type="entry name" value="P-loop containing nucleotide triphosphate hydrolases"/>
    <property type="match status" value="1"/>
</dbReference>